<dbReference type="SUPFAM" id="SSF52540">
    <property type="entry name" value="P-loop containing nucleoside triphosphate hydrolases"/>
    <property type="match status" value="1"/>
</dbReference>
<keyword evidence="7 11" id="KW-0418">Kinase</keyword>
<dbReference type="PANTHER" id="PTHR21087:SF16">
    <property type="entry name" value="SHIKIMATE KINASE 1, CHLOROPLASTIC"/>
    <property type="match status" value="1"/>
</dbReference>
<dbReference type="PROSITE" id="PS01128">
    <property type="entry name" value="SHIKIMATE_KINASE"/>
    <property type="match status" value="1"/>
</dbReference>
<dbReference type="Gene3D" id="3.40.50.300">
    <property type="entry name" value="P-loop containing nucleotide triphosphate hydrolases"/>
    <property type="match status" value="1"/>
</dbReference>
<proteinExistence type="inferred from homology"/>
<dbReference type="Pfam" id="PF01202">
    <property type="entry name" value="SKI"/>
    <property type="match status" value="1"/>
</dbReference>
<dbReference type="HAMAP" id="MF_00109">
    <property type="entry name" value="Shikimate_kinase"/>
    <property type="match status" value="1"/>
</dbReference>
<evidence type="ECO:0000256" key="7">
    <source>
        <dbReference type="ARBA" id="ARBA00022777"/>
    </source>
</evidence>
<feature type="binding site" evidence="11">
    <location>
        <position position="118"/>
    </location>
    <ligand>
        <name>ATP</name>
        <dbReference type="ChEBI" id="CHEBI:30616"/>
    </ligand>
</feature>
<dbReference type="STRING" id="1123291.SAMN04490355_10017"/>
<evidence type="ECO:0000256" key="2">
    <source>
        <dbReference type="ARBA" id="ARBA00006997"/>
    </source>
</evidence>
<dbReference type="EMBL" id="FOTS01000001">
    <property type="protein sequence ID" value="SFL30708.1"/>
    <property type="molecule type" value="Genomic_DNA"/>
</dbReference>
<evidence type="ECO:0000256" key="9">
    <source>
        <dbReference type="ARBA" id="ARBA00023141"/>
    </source>
</evidence>
<keyword evidence="11" id="KW-0963">Cytoplasm</keyword>
<comment type="pathway">
    <text evidence="1 11">Metabolic intermediate biosynthesis; chorismate biosynthesis; chorismate from D-erythrose 4-phosphate and phosphoenolpyruvate: step 5/7.</text>
</comment>
<evidence type="ECO:0000256" key="8">
    <source>
        <dbReference type="ARBA" id="ARBA00022840"/>
    </source>
</evidence>
<comment type="subcellular location">
    <subcellularLocation>
        <location evidence="11">Cytoplasm</location>
    </subcellularLocation>
</comment>
<dbReference type="CDD" id="cd00464">
    <property type="entry name" value="SK"/>
    <property type="match status" value="1"/>
</dbReference>
<evidence type="ECO:0000256" key="6">
    <source>
        <dbReference type="ARBA" id="ARBA00022741"/>
    </source>
</evidence>
<keyword evidence="8 11" id="KW-0067">ATP-binding</keyword>
<sequence length="181" mass="20383">MKFHNNIVLIGMPGSGKTSLGSIIAERLELEFCDIDQYIQEKENKTISELFLLGESHFRQIESNAVLEVSSKKSIVIATGGGVVTRPENIAVLQQRGTIFYIDRPIEMIIETIDAAARPLLEDNVKRIYSLYQQRKHLYEACCHYRITNGLSLHSAVDQILKVIVKSQDDEQSVVSDQASF</sequence>
<feature type="binding site" evidence="11">
    <location>
        <begin position="14"/>
        <end position="19"/>
    </location>
    <ligand>
        <name>ATP</name>
        <dbReference type="ChEBI" id="CHEBI:30616"/>
    </ligand>
</feature>
<comment type="function">
    <text evidence="11">Catalyzes the specific phosphorylation of the 3-hydroxyl group of shikimic acid using ATP as a cosubstrate.</text>
</comment>
<keyword evidence="4 11" id="KW-0028">Amino-acid biosynthesis</keyword>
<dbReference type="UniPathway" id="UPA00053">
    <property type="reaction ID" value="UER00088"/>
</dbReference>
<keyword evidence="11" id="KW-0479">Metal-binding</keyword>
<comment type="catalytic activity">
    <reaction evidence="10 11">
        <text>shikimate + ATP = 3-phosphoshikimate + ADP + H(+)</text>
        <dbReference type="Rhea" id="RHEA:13121"/>
        <dbReference type="ChEBI" id="CHEBI:15378"/>
        <dbReference type="ChEBI" id="CHEBI:30616"/>
        <dbReference type="ChEBI" id="CHEBI:36208"/>
        <dbReference type="ChEBI" id="CHEBI:145989"/>
        <dbReference type="ChEBI" id="CHEBI:456216"/>
        <dbReference type="EC" id="2.7.1.71"/>
    </reaction>
</comment>
<dbReference type="InterPro" id="IPR027417">
    <property type="entry name" value="P-loop_NTPase"/>
</dbReference>
<feature type="binding site" evidence="11">
    <location>
        <position position="36"/>
    </location>
    <ligand>
        <name>substrate</name>
    </ligand>
</feature>
<evidence type="ECO:0000256" key="10">
    <source>
        <dbReference type="ARBA" id="ARBA00048567"/>
    </source>
</evidence>
<dbReference type="InterPro" id="IPR031322">
    <property type="entry name" value="Shikimate/glucono_kinase"/>
</dbReference>
<protein>
    <recommendedName>
        <fullName evidence="3 11">Shikimate kinase</fullName>
        <shortName evidence="11">SK</shortName>
        <ecNumber evidence="3 11">2.7.1.71</ecNumber>
    </recommendedName>
</protein>
<dbReference type="InterPro" id="IPR023000">
    <property type="entry name" value="Shikimate_kinase_CS"/>
</dbReference>
<comment type="similarity">
    <text evidence="2 11">Belongs to the shikimate kinase family.</text>
</comment>
<evidence type="ECO:0000256" key="5">
    <source>
        <dbReference type="ARBA" id="ARBA00022679"/>
    </source>
</evidence>
<dbReference type="GO" id="GO:0009073">
    <property type="term" value="P:aromatic amino acid family biosynthetic process"/>
    <property type="evidence" value="ECO:0007669"/>
    <property type="project" value="UniProtKB-KW"/>
</dbReference>
<evidence type="ECO:0000313" key="13">
    <source>
        <dbReference type="Proteomes" id="UP000199520"/>
    </source>
</evidence>
<accession>A0A1I4GKX5</accession>
<feature type="binding site" evidence="11">
    <location>
        <position position="135"/>
    </location>
    <ligand>
        <name>substrate</name>
    </ligand>
</feature>
<dbReference type="EC" id="2.7.1.71" evidence="3 11"/>
<dbReference type="GO" id="GO:0009423">
    <property type="term" value="P:chorismate biosynthetic process"/>
    <property type="evidence" value="ECO:0007669"/>
    <property type="project" value="UniProtKB-UniRule"/>
</dbReference>
<dbReference type="GO" id="GO:0005524">
    <property type="term" value="F:ATP binding"/>
    <property type="evidence" value="ECO:0007669"/>
    <property type="project" value="UniProtKB-UniRule"/>
</dbReference>
<reference evidence="13" key="1">
    <citation type="submission" date="2016-10" db="EMBL/GenBank/DDBJ databases">
        <authorList>
            <person name="Varghese N."/>
            <person name="Submissions S."/>
        </authorList>
    </citation>
    <scope>NUCLEOTIDE SEQUENCE [LARGE SCALE GENOMIC DNA]</scope>
    <source>
        <strain evidence="13">DSM 13327</strain>
    </source>
</reference>
<keyword evidence="6 11" id="KW-0547">Nucleotide-binding</keyword>
<dbReference type="GO" id="GO:0005829">
    <property type="term" value="C:cytosol"/>
    <property type="evidence" value="ECO:0007669"/>
    <property type="project" value="TreeGrafter"/>
</dbReference>
<comment type="cofactor">
    <cofactor evidence="11">
        <name>Mg(2+)</name>
        <dbReference type="ChEBI" id="CHEBI:18420"/>
    </cofactor>
    <text evidence="11">Binds 1 Mg(2+) ion per subunit.</text>
</comment>
<dbReference type="PANTHER" id="PTHR21087">
    <property type="entry name" value="SHIKIMATE KINASE"/>
    <property type="match status" value="1"/>
</dbReference>
<feature type="binding site" evidence="11">
    <location>
        <position position="59"/>
    </location>
    <ligand>
        <name>substrate</name>
    </ligand>
</feature>
<dbReference type="GO" id="GO:0000287">
    <property type="term" value="F:magnesium ion binding"/>
    <property type="evidence" value="ECO:0007669"/>
    <property type="project" value="UniProtKB-UniRule"/>
</dbReference>
<dbReference type="GO" id="GO:0008652">
    <property type="term" value="P:amino acid biosynthetic process"/>
    <property type="evidence" value="ECO:0007669"/>
    <property type="project" value="UniProtKB-KW"/>
</dbReference>
<evidence type="ECO:0000313" key="12">
    <source>
        <dbReference type="EMBL" id="SFL30708.1"/>
    </source>
</evidence>
<keyword evidence="13" id="KW-1185">Reference proteome</keyword>
<feature type="binding site" evidence="11">
    <location>
        <position position="81"/>
    </location>
    <ligand>
        <name>substrate</name>
    </ligand>
</feature>
<keyword evidence="11" id="KW-0460">Magnesium</keyword>
<comment type="subunit">
    <text evidence="11">Monomer.</text>
</comment>
<evidence type="ECO:0000256" key="11">
    <source>
        <dbReference type="HAMAP-Rule" id="MF_00109"/>
    </source>
</evidence>
<dbReference type="OrthoDB" id="9800332at2"/>
<comment type="caution">
    <text evidence="11">Lacks conserved residue(s) required for the propagation of feature annotation.</text>
</comment>
<dbReference type="InterPro" id="IPR000623">
    <property type="entry name" value="Shikimate_kinase/TSH1"/>
</dbReference>
<gene>
    <name evidence="11" type="primary">aroK</name>
    <name evidence="12" type="ORF">SAMN04490355_10017</name>
</gene>
<keyword evidence="5 11" id="KW-0808">Transferase</keyword>
<dbReference type="AlphaFoldDB" id="A0A1I4GKX5"/>
<dbReference type="RefSeq" id="WP_090931713.1">
    <property type="nucleotide sequence ID" value="NZ_FOTS01000001.1"/>
</dbReference>
<keyword evidence="9 11" id="KW-0057">Aromatic amino acid biosynthesis</keyword>
<dbReference type="PRINTS" id="PR01100">
    <property type="entry name" value="SHIKIMTKNASE"/>
</dbReference>
<dbReference type="Proteomes" id="UP000199520">
    <property type="component" value="Unassembled WGS sequence"/>
</dbReference>
<evidence type="ECO:0000256" key="4">
    <source>
        <dbReference type="ARBA" id="ARBA00022605"/>
    </source>
</evidence>
<evidence type="ECO:0000256" key="3">
    <source>
        <dbReference type="ARBA" id="ARBA00012154"/>
    </source>
</evidence>
<name>A0A1I4GKX5_9FIRM</name>
<dbReference type="GO" id="GO:0004765">
    <property type="term" value="F:shikimate kinase activity"/>
    <property type="evidence" value="ECO:0007669"/>
    <property type="project" value="UniProtKB-UniRule"/>
</dbReference>
<organism evidence="12 13">
    <name type="scientific">Pelosinus propionicus DSM 13327</name>
    <dbReference type="NCBI Taxonomy" id="1123291"/>
    <lineage>
        <taxon>Bacteria</taxon>
        <taxon>Bacillati</taxon>
        <taxon>Bacillota</taxon>
        <taxon>Negativicutes</taxon>
        <taxon>Selenomonadales</taxon>
        <taxon>Sporomusaceae</taxon>
        <taxon>Pelosinus</taxon>
    </lineage>
</organism>
<feature type="binding site" evidence="11">
    <location>
        <position position="18"/>
    </location>
    <ligand>
        <name>Mg(2+)</name>
        <dbReference type="ChEBI" id="CHEBI:18420"/>
    </ligand>
</feature>
<evidence type="ECO:0000256" key="1">
    <source>
        <dbReference type="ARBA" id="ARBA00004842"/>
    </source>
</evidence>